<proteinExistence type="predicted"/>
<evidence type="ECO:0000259" key="1">
    <source>
        <dbReference type="Pfam" id="PF12680"/>
    </source>
</evidence>
<gene>
    <name evidence="2" type="ORF">WIS52_23755</name>
</gene>
<name>A0ABV1KHW0_9PSEU</name>
<organism evidence="2 3">
    <name type="scientific">Pseudonocardia nematodicida</name>
    <dbReference type="NCBI Taxonomy" id="1206997"/>
    <lineage>
        <taxon>Bacteria</taxon>
        <taxon>Bacillati</taxon>
        <taxon>Actinomycetota</taxon>
        <taxon>Actinomycetes</taxon>
        <taxon>Pseudonocardiales</taxon>
        <taxon>Pseudonocardiaceae</taxon>
        <taxon>Pseudonocardia</taxon>
    </lineage>
</organism>
<reference evidence="2 3" key="1">
    <citation type="submission" date="2024-03" db="EMBL/GenBank/DDBJ databases">
        <title>Draft genome sequence of Pseudonocardia nematodicida JCM 31783.</title>
        <authorList>
            <person name="Butdee W."/>
            <person name="Duangmal K."/>
        </authorList>
    </citation>
    <scope>NUCLEOTIDE SEQUENCE [LARGE SCALE GENOMIC DNA]</scope>
    <source>
        <strain evidence="2 3">JCM 31783</strain>
    </source>
</reference>
<protein>
    <submittedName>
        <fullName evidence="2">Nuclear transport factor 2 family protein</fullName>
    </submittedName>
</protein>
<dbReference type="Pfam" id="PF12680">
    <property type="entry name" value="SnoaL_2"/>
    <property type="match status" value="1"/>
</dbReference>
<dbReference type="RefSeq" id="WP_349300563.1">
    <property type="nucleotide sequence ID" value="NZ_JBEDNQ010000010.1"/>
</dbReference>
<feature type="domain" description="SnoaL-like" evidence="1">
    <location>
        <begin position="21"/>
        <end position="122"/>
    </location>
</feature>
<keyword evidence="3" id="KW-1185">Reference proteome</keyword>
<evidence type="ECO:0000313" key="3">
    <source>
        <dbReference type="Proteomes" id="UP001494902"/>
    </source>
</evidence>
<dbReference type="Gene3D" id="3.10.450.50">
    <property type="match status" value="1"/>
</dbReference>
<dbReference type="Proteomes" id="UP001494902">
    <property type="component" value="Unassembled WGS sequence"/>
</dbReference>
<dbReference type="EMBL" id="JBEDNQ010000010">
    <property type="protein sequence ID" value="MEQ3553498.1"/>
    <property type="molecule type" value="Genomic_DNA"/>
</dbReference>
<dbReference type="InterPro" id="IPR032710">
    <property type="entry name" value="NTF2-like_dom_sf"/>
</dbReference>
<dbReference type="SUPFAM" id="SSF54427">
    <property type="entry name" value="NTF2-like"/>
    <property type="match status" value="1"/>
</dbReference>
<sequence>MTRFADLDPTVRRERMAETIRVYFDGCNEADVEKMAAQFTPEGTHYFPPGIGGPWRGNRVIAENWRRLVLTAGSAWTIDRMVVEPESLQAVIEWTHWKTRAQGYLRGDEWYVFDAETGLISEIRAYYASQSDGRDEVTLEDFDYRERGYAMEPPVVRPHPDAEYTA</sequence>
<accession>A0ABV1KHW0</accession>
<evidence type="ECO:0000313" key="2">
    <source>
        <dbReference type="EMBL" id="MEQ3553498.1"/>
    </source>
</evidence>
<dbReference type="InterPro" id="IPR037401">
    <property type="entry name" value="SnoaL-like"/>
</dbReference>
<comment type="caution">
    <text evidence="2">The sequence shown here is derived from an EMBL/GenBank/DDBJ whole genome shotgun (WGS) entry which is preliminary data.</text>
</comment>